<dbReference type="GO" id="GO:0003700">
    <property type="term" value="F:DNA-binding transcription factor activity"/>
    <property type="evidence" value="ECO:0007669"/>
    <property type="project" value="InterPro"/>
</dbReference>
<dbReference type="SUPFAM" id="SSF46689">
    <property type="entry name" value="Homeodomain-like"/>
    <property type="match status" value="1"/>
</dbReference>
<dbReference type="PROSITE" id="PS01124">
    <property type="entry name" value="HTH_ARAC_FAMILY_2"/>
    <property type="match status" value="1"/>
</dbReference>
<reference evidence="5" key="1">
    <citation type="submission" date="2020-12" db="EMBL/GenBank/DDBJ databases">
        <title>Bacterial taxonomy.</title>
        <authorList>
            <person name="Pan X."/>
        </authorList>
    </citation>
    <scope>NUCLEOTIDE SEQUENCE</scope>
    <source>
        <strain evidence="5">M0105</strain>
    </source>
</reference>
<evidence type="ECO:0000313" key="5">
    <source>
        <dbReference type="EMBL" id="MBK0401111.1"/>
    </source>
</evidence>
<dbReference type="Gene3D" id="1.10.10.60">
    <property type="entry name" value="Homeodomain-like"/>
    <property type="match status" value="1"/>
</dbReference>
<dbReference type="Pfam" id="PF12833">
    <property type="entry name" value="HTH_18"/>
    <property type="match status" value="1"/>
</dbReference>
<accession>A0A8J7M9C5</accession>
<dbReference type="InterPro" id="IPR018060">
    <property type="entry name" value="HTH_AraC"/>
</dbReference>
<dbReference type="RefSeq" id="WP_200613247.1">
    <property type="nucleotide sequence ID" value="NZ_JAEHHL010000014.1"/>
</dbReference>
<dbReference type="EMBL" id="JAEHHL010000014">
    <property type="protein sequence ID" value="MBK0401111.1"/>
    <property type="molecule type" value="Genomic_DNA"/>
</dbReference>
<dbReference type="PANTHER" id="PTHR47894">
    <property type="entry name" value="HTH-TYPE TRANSCRIPTIONAL REGULATOR GADX"/>
    <property type="match status" value="1"/>
</dbReference>
<sequence length="341" mass="37214">MSEPPKQRSDPLVPLPGLLAELAVPIEDVLAGTGLVEEALVPNRFFELSTVLTILENAVALTGREDFGLLLGAKNTTSVLGPLSHVVRAAPTLGEALLDLSASQDRNTSGAATYLRRQANDIFFGYGVHRPGLIISPITQDLVLATLNRIVTELTRGAIHPREYLSMRPMPRSPGRWSSLGAEVHFGAAETGFYLSLDDMAFPLPTADPQLRARAMKEMLSQPALDSAEWTHRTRRALRALLLEGNSGMPKVARHLDIGPRSLRRALAREGTSFEEVRDAVRLAIARDLLSMSKLTIADLALTLDFSNPSAFIRAFRRWTGETPAAWRDRNGGGPSDPTRE</sequence>
<dbReference type="Proteomes" id="UP000655420">
    <property type="component" value="Unassembled WGS sequence"/>
</dbReference>
<evidence type="ECO:0000256" key="1">
    <source>
        <dbReference type="ARBA" id="ARBA00023015"/>
    </source>
</evidence>
<dbReference type="AlphaFoldDB" id="A0A8J7M9C5"/>
<gene>
    <name evidence="5" type="ORF">H0I76_18085</name>
</gene>
<dbReference type="InterPro" id="IPR032687">
    <property type="entry name" value="AraC-type_N"/>
</dbReference>
<dbReference type="InterPro" id="IPR009057">
    <property type="entry name" value="Homeodomain-like_sf"/>
</dbReference>
<evidence type="ECO:0000259" key="4">
    <source>
        <dbReference type="PROSITE" id="PS01124"/>
    </source>
</evidence>
<dbReference type="SMART" id="SM00342">
    <property type="entry name" value="HTH_ARAC"/>
    <property type="match status" value="1"/>
</dbReference>
<dbReference type="GO" id="GO:0000976">
    <property type="term" value="F:transcription cis-regulatory region binding"/>
    <property type="evidence" value="ECO:0007669"/>
    <property type="project" value="TreeGrafter"/>
</dbReference>
<keyword evidence="3" id="KW-0804">Transcription</keyword>
<dbReference type="PANTHER" id="PTHR47894:SF4">
    <property type="entry name" value="HTH-TYPE TRANSCRIPTIONAL REGULATOR GADX"/>
    <property type="match status" value="1"/>
</dbReference>
<comment type="caution">
    <text evidence="5">The sequence shown here is derived from an EMBL/GenBank/DDBJ whole genome shotgun (WGS) entry which is preliminary data.</text>
</comment>
<keyword evidence="2" id="KW-0238">DNA-binding</keyword>
<proteinExistence type="predicted"/>
<keyword evidence="1" id="KW-0805">Transcription regulation</keyword>
<dbReference type="Pfam" id="PF12625">
    <property type="entry name" value="Arabinose_bd"/>
    <property type="match status" value="1"/>
</dbReference>
<dbReference type="GO" id="GO:0005829">
    <property type="term" value="C:cytosol"/>
    <property type="evidence" value="ECO:0007669"/>
    <property type="project" value="TreeGrafter"/>
</dbReference>
<evidence type="ECO:0000256" key="2">
    <source>
        <dbReference type="ARBA" id="ARBA00023125"/>
    </source>
</evidence>
<protein>
    <submittedName>
        <fullName evidence="5">Helix-turn-helix domain-containing protein</fullName>
    </submittedName>
</protein>
<name>A0A8J7M9C5_9RHOB</name>
<evidence type="ECO:0000256" key="3">
    <source>
        <dbReference type="ARBA" id="ARBA00023163"/>
    </source>
</evidence>
<feature type="domain" description="HTH araC/xylS-type" evidence="4">
    <location>
        <begin position="232"/>
        <end position="330"/>
    </location>
</feature>
<keyword evidence="6" id="KW-1185">Reference proteome</keyword>
<evidence type="ECO:0000313" key="6">
    <source>
        <dbReference type="Proteomes" id="UP000655420"/>
    </source>
</evidence>
<organism evidence="5 6">
    <name type="scientific">Thermohalobaculum xanthum</name>
    <dbReference type="NCBI Taxonomy" id="2753746"/>
    <lineage>
        <taxon>Bacteria</taxon>
        <taxon>Pseudomonadati</taxon>
        <taxon>Pseudomonadota</taxon>
        <taxon>Alphaproteobacteria</taxon>
        <taxon>Rhodobacterales</taxon>
        <taxon>Paracoccaceae</taxon>
        <taxon>Thermohalobaculum</taxon>
    </lineage>
</organism>